<accession>A0AAN0NK09</accession>
<reference evidence="3" key="1">
    <citation type="submission" date="2024-04" db="EMBL/GenBank/DDBJ databases">
        <title>Phylogenomic analyses of a clade within the roseobacter group suggest taxonomic reassignments of species of the genera Aestuariivita, Citreicella, Loktanella, Nautella, Pelagibaca, Ruegeria, Thalassobius, Thiobacimonas and Tropicibacter, and the proposal o.</title>
        <authorList>
            <person name="Jeon C.O."/>
        </authorList>
    </citation>
    <scope>NUCLEOTIDE SEQUENCE [LARGE SCALE GENOMIC DNA]</scope>
    <source>
        <strain evidence="3">SS1-5</strain>
    </source>
</reference>
<dbReference type="Proteomes" id="UP001470809">
    <property type="component" value="Chromosome"/>
</dbReference>
<feature type="signal peptide" evidence="1">
    <location>
        <begin position="1"/>
        <end position="27"/>
    </location>
</feature>
<dbReference type="EMBL" id="CP151767">
    <property type="protein sequence ID" value="WZU66810.1"/>
    <property type="molecule type" value="Genomic_DNA"/>
</dbReference>
<evidence type="ECO:0000313" key="3">
    <source>
        <dbReference type="Proteomes" id="UP001470809"/>
    </source>
</evidence>
<reference evidence="2 3" key="2">
    <citation type="submission" date="2024-08" db="EMBL/GenBank/DDBJ databases">
        <title>Phylogenomic analyses of a clade within the roseobacter group suggest taxonomic reassignments of species of the genera Aestuariivita, Citreicella, Loktanella, Nautella, Pelagibaca, Ruegeria, Thalassobius, Thiobacimonas and Tropicibacter, and the proposal o.</title>
        <authorList>
            <person name="Jeon C.O."/>
        </authorList>
    </citation>
    <scope>NUCLEOTIDE SEQUENCE [LARGE SCALE GENOMIC DNA]</scope>
    <source>
        <strain evidence="2 3">SS1-5</strain>
    </source>
</reference>
<evidence type="ECO:0000313" key="2">
    <source>
        <dbReference type="EMBL" id="WZU66810.1"/>
    </source>
</evidence>
<proteinExistence type="predicted"/>
<keyword evidence="3" id="KW-1185">Reference proteome</keyword>
<organism evidence="2 3">
    <name type="scientific">Yoonia rhodophyticola</name>
    <dbReference type="NCBI Taxonomy" id="3137370"/>
    <lineage>
        <taxon>Bacteria</taxon>
        <taxon>Pseudomonadati</taxon>
        <taxon>Pseudomonadota</taxon>
        <taxon>Alphaproteobacteria</taxon>
        <taxon>Rhodobacterales</taxon>
        <taxon>Paracoccaceae</taxon>
        <taxon>Yoonia</taxon>
    </lineage>
</organism>
<dbReference type="RefSeq" id="WP_342076130.1">
    <property type="nucleotide sequence ID" value="NZ_CP151767.2"/>
</dbReference>
<dbReference type="KEGG" id="yrh:AABB31_17655"/>
<keyword evidence="1" id="KW-0732">Signal</keyword>
<name>A0AAN0NK09_9RHOB</name>
<dbReference type="AlphaFoldDB" id="A0AAN0NK09"/>
<sequence>MFNKKASTYTAAAAILAASFLPTISSASEISLTLKEQDITISGEFAGFQQDAYVLTTSAGELYVPAQYVTCEGEDCLIILSANTADN</sequence>
<protein>
    <submittedName>
        <fullName evidence="2">Uncharacterized protein</fullName>
    </submittedName>
</protein>
<gene>
    <name evidence="2" type="ORF">AABB31_17655</name>
</gene>
<evidence type="ECO:0000256" key="1">
    <source>
        <dbReference type="SAM" id="SignalP"/>
    </source>
</evidence>
<feature type="chain" id="PRO_5042882220" evidence="1">
    <location>
        <begin position="28"/>
        <end position="87"/>
    </location>
</feature>